<evidence type="ECO:0000256" key="3">
    <source>
        <dbReference type="ARBA" id="ARBA00004667"/>
    </source>
</evidence>
<keyword evidence="11 16" id="KW-0808">Transferase</keyword>
<comment type="similarity">
    <text evidence="4 16">Belongs to the ATP phosphoribosyltransferase family. Short subfamily.</text>
</comment>
<dbReference type="Gene3D" id="3.40.190.10">
    <property type="entry name" value="Periplasmic binding protein-like II"/>
    <property type="match status" value="2"/>
</dbReference>
<evidence type="ECO:0000256" key="1">
    <source>
        <dbReference type="ARBA" id="ARBA00000915"/>
    </source>
</evidence>
<comment type="function">
    <text evidence="15 16">Catalyzes the condensation of ATP and 5-phosphoribose 1-diphosphate to form N'-(5'-phosphoribosyl)-ATP (PR-ATP). Has a crucial role in the pathway because the rate of histidine biosynthesis seems to be controlled primarily by regulation of HisG enzymatic activity.</text>
</comment>
<evidence type="ECO:0000256" key="7">
    <source>
        <dbReference type="ARBA" id="ARBA00020998"/>
    </source>
</evidence>
<dbReference type="GO" id="GO:0003879">
    <property type="term" value="F:ATP phosphoribosyltransferase activity"/>
    <property type="evidence" value="ECO:0007669"/>
    <property type="project" value="UniProtKB-UniRule"/>
</dbReference>
<proteinExistence type="inferred from homology"/>
<dbReference type="GO" id="GO:0005524">
    <property type="term" value="F:ATP binding"/>
    <property type="evidence" value="ECO:0007669"/>
    <property type="project" value="UniProtKB-KW"/>
</dbReference>
<comment type="subunit">
    <text evidence="5 16">Heteromultimer composed of HisG and HisZ subunits.</text>
</comment>
<evidence type="ECO:0000256" key="14">
    <source>
        <dbReference type="ARBA" id="ARBA00023102"/>
    </source>
</evidence>
<evidence type="ECO:0000256" key="15">
    <source>
        <dbReference type="ARBA" id="ARBA00024861"/>
    </source>
</evidence>
<evidence type="ECO:0000256" key="5">
    <source>
        <dbReference type="ARBA" id="ARBA00011496"/>
    </source>
</evidence>
<dbReference type="InterPro" id="IPR018198">
    <property type="entry name" value="ATP_PRibTrfase_CS"/>
</dbReference>
<evidence type="ECO:0000256" key="12">
    <source>
        <dbReference type="ARBA" id="ARBA00022741"/>
    </source>
</evidence>
<dbReference type="PANTHER" id="PTHR21403">
    <property type="entry name" value="ATP PHOSPHORIBOSYLTRANSFERASE ATP-PRTASE"/>
    <property type="match status" value="1"/>
</dbReference>
<comment type="domain">
    <text evidence="16">Lacks the C-terminal regulatory region which is replaced by HisZ.</text>
</comment>
<comment type="catalytic activity">
    <reaction evidence="1 16">
        <text>1-(5-phospho-beta-D-ribosyl)-ATP + diphosphate = 5-phospho-alpha-D-ribose 1-diphosphate + ATP</text>
        <dbReference type="Rhea" id="RHEA:18473"/>
        <dbReference type="ChEBI" id="CHEBI:30616"/>
        <dbReference type="ChEBI" id="CHEBI:33019"/>
        <dbReference type="ChEBI" id="CHEBI:58017"/>
        <dbReference type="ChEBI" id="CHEBI:73183"/>
        <dbReference type="EC" id="2.4.2.17"/>
    </reaction>
</comment>
<comment type="caution">
    <text evidence="18">The sequence shown here is derived from an EMBL/GenBank/DDBJ whole genome shotgun (WGS) entry which is preliminary data.</text>
</comment>
<dbReference type="PANTHER" id="PTHR21403:SF8">
    <property type="entry name" value="ATP PHOSPHORIBOSYLTRANSFERASE"/>
    <property type="match status" value="1"/>
</dbReference>
<evidence type="ECO:0000256" key="6">
    <source>
        <dbReference type="ARBA" id="ARBA00011946"/>
    </source>
</evidence>
<evidence type="ECO:0000256" key="16">
    <source>
        <dbReference type="HAMAP-Rule" id="MF_01018"/>
    </source>
</evidence>
<dbReference type="FunFam" id="3.40.190.10:FF:000008">
    <property type="entry name" value="ATP phosphoribosyltransferase"/>
    <property type="match status" value="1"/>
</dbReference>
<dbReference type="PROSITE" id="PS01316">
    <property type="entry name" value="ATP_P_PHORIBOSYLTR"/>
    <property type="match status" value="1"/>
</dbReference>
<sequence length="210" mass="23166">MQDRITIAVTKGDRIVGQQLALLAQIGIEPHDDLLTSRKLVFTTKNPNVELLLLRGSDVATYVEHGIADMGMAGRDVLLEHGEQGYYQPLDLKLGRCRIMVAGLKDEPPLPGRLRIATKFVKTAKQYYAEQGVQVDIIKLYGAMELAPVTGLAHRIVDIVETGNTLKANGLVAMEHITDVSTRLIVNKTAMKMKYSIIHQLIEQLRGVVG</sequence>
<dbReference type="NCBIfam" id="TIGR00070">
    <property type="entry name" value="hisG"/>
    <property type="match status" value="1"/>
</dbReference>
<dbReference type="EC" id="2.4.2.17" evidence="6 16"/>
<accession>A0A972VW18</accession>
<organism evidence="18 19">
    <name type="scientific">SAR86 cluster bacterium</name>
    <dbReference type="NCBI Taxonomy" id="2030880"/>
    <lineage>
        <taxon>Bacteria</taxon>
        <taxon>Pseudomonadati</taxon>
        <taxon>Pseudomonadota</taxon>
        <taxon>Gammaproteobacteria</taxon>
        <taxon>SAR86 cluster</taxon>
    </lineage>
</organism>
<keyword evidence="10 16" id="KW-0328">Glycosyltransferase</keyword>
<dbReference type="CDD" id="cd13595">
    <property type="entry name" value="PBP2_HisGs"/>
    <property type="match status" value="1"/>
</dbReference>
<keyword evidence="9 16" id="KW-0028">Amino-acid biosynthesis</keyword>
<evidence type="ECO:0000256" key="2">
    <source>
        <dbReference type="ARBA" id="ARBA00004496"/>
    </source>
</evidence>
<dbReference type="Pfam" id="PF01634">
    <property type="entry name" value="HisG"/>
    <property type="match status" value="1"/>
</dbReference>
<dbReference type="SUPFAM" id="SSF53850">
    <property type="entry name" value="Periplasmic binding protein-like II"/>
    <property type="match status" value="1"/>
</dbReference>
<protein>
    <recommendedName>
        <fullName evidence="7 16">ATP phosphoribosyltransferase</fullName>
        <shortName evidence="16">ATP-PRT</shortName>
        <shortName evidence="16">ATP-PRTase</shortName>
        <ecNumber evidence="6 16">2.4.2.17</ecNumber>
    </recommendedName>
</protein>
<dbReference type="InterPro" id="IPR013820">
    <property type="entry name" value="ATP_PRibTrfase_cat"/>
</dbReference>
<evidence type="ECO:0000256" key="13">
    <source>
        <dbReference type="ARBA" id="ARBA00022840"/>
    </source>
</evidence>
<evidence type="ECO:0000256" key="9">
    <source>
        <dbReference type="ARBA" id="ARBA00022605"/>
    </source>
</evidence>
<evidence type="ECO:0000256" key="10">
    <source>
        <dbReference type="ARBA" id="ARBA00022676"/>
    </source>
</evidence>
<dbReference type="EMBL" id="JABMOJ010000075">
    <property type="protein sequence ID" value="NQV64152.1"/>
    <property type="molecule type" value="Genomic_DNA"/>
</dbReference>
<dbReference type="InterPro" id="IPR001348">
    <property type="entry name" value="ATP_PRibTrfase_HisG"/>
</dbReference>
<comment type="pathway">
    <text evidence="3 16">Amino-acid biosynthesis; L-histidine biosynthesis; L-histidine from 5-phospho-alpha-D-ribose 1-diphosphate: step 1/9.</text>
</comment>
<dbReference type="HAMAP" id="MF_01018">
    <property type="entry name" value="HisG_Short"/>
    <property type="match status" value="1"/>
</dbReference>
<keyword evidence="13 16" id="KW-0067">ATP-binding</keyword>
<gene>
    <name evidence="16" type="primary">hisG</name>
    <name evidence="18" type="ORF">HQ497_02200</name>
</gene>
<evidence type="ECO:0000256" key="4">
    <source>
        <dbReference type="ARBA" id="ARBA00009489"/>
    </source>
</evidence>
<evidence type="ECO:0000313" key="19">
    <source>
        <dbReference type="Proteomes" id="UP000754644"/>
    </source>
</evidence>
<evidence type="ECO:0000259" key="17">
    <source>
        <dbReference type="Pfam" id="PF01634"/>
    </source>
</evidence>
<reference evidence="18" key="1">
    <citation type="submission" date="2020-05" db="EMBL/GenBank/DDBJ databases">
        <title>Sulfur intermediates as new biogeochemical hubs in an aquatic model microbial ecosystem.</title>
        <authorList>
            <person name="Vigneron A."/>
        </authorList>
    </citation>
    <scope>NUCLEOTIDE SEQUENCE</scope>
    <source>
        <strain evidence="18">Bin.250</strain>
    </source>
</reference>
<dbReference type="Proteomes" id="UP000754644">
    <property type="component" value="Unassembled WGS sequence"/>
</dbReference>
<dbReference type="GO" id="GO:0000105">
    <property type="term" value="P:L-histidine biosynthetic process"/>
    <property type="evidence" value="ECO:0007669"/>
    <property type="project" value="UniProtKB-UniRule"/>
</dbReference>
<evidence type="ECO:0000313" key="18">
    <source>
        <dbReference type="EMBL" id="NQV64152.1"/>
    </source>
</evidence>
<dbReference type="InterPro" id="IPR024893">
    <property type="entry name" value="ATP_PRibTrfase_HisG_short"/>
</dbReference>
<dbReference type="AlphaFoldDB" id="A0A972VW18"/>
<evidence type="ECO:0000256" key="8">
    <source>
        <dbReference type="ARBA" id="ARBA00022490"/>
    </source>
</evidence>
<name>A0A972VW18_9GAMM</name>
<keyword evidence="12 16" id="KW-0547">Nucleotide-binding</keyword>
<feature type="domain" description="ATP phosphoribosyltransferase catalytic" evidence="17">
    <location>
        <begin position="55"/>
        <end position="207"/>
    </location>
</feature>
<comment type="subcellular location">
    <subcellularLocation>
        <location evidence="2 16">Cytoplasm</location>
    </subcellularLocation>
</comment>
<keyword evidence="8 16" id="KW-0963">Cytoplasm</keyword>
<keyword evidence="14 16" id="KW-0368">Histidine biosynthesis</keyword>
<evidence type="ECO:0000256" key="11">
    <source>
        <dbReference type="ARBA" id="ARBA00022679"/>
    </source>
</evidence>
<dbReference type="GO" id="GO:0005737">
    <property type="term" value="C:cytoplasm"/>
    <property type="evidence" value="ECO:0007669"/>
    <property type="project" value="UniProtKB-SubCell"/>
</dbReference>